<gene>
    <name evidence="1" type="ORF">COU86_05620</name>
</gene>
<accession>A0A2M8KJQ0</accession>
<proteinExistence type="predicted"/>
<feature type="non-terminal residue" evidence="1">
    <location>
        <position position="1"/>
    </location>
</feature>
<dbReference type="AlphaFoldDB" id="A0A2M8KJQ0"/>
<dbReference type="Proteomes" id="UP000231434">
    <property type="component" value="Unassembled WGS sequence"/>
</dbReference>
<name>A0A2M8KJQ0_9BACT</name>
<organism evidence="1 2">
    <name type="scientific">Candidatus Roizmanbacteria bacterium CG10_big_fil_rev_8_21_14_0_10_36_26</name>
    <dbReference type="NCBI Taxonomy" id="1974851"/>
    <lineage>
        <taxon>Bacteria</taxon>
        <taxon>Candidatus Roizmaniibacteriota</taxon>
    </lineage>
</organism>
<reference evidence="2" key="1">
    <citation type="submission" date="2017-09" db="EMBL/GenBank/DDBJ databases">
        <title>Depth-based differentiation of microbial function through sediment-hosted aquifers and enrichment of novel symbionts in the deep terrestrial subsurface.</title>
        <authorList>
            <person name="Probst A.J."/>
            <person name="Ladd B."/>
            <person name="Jarett J.K."/>
            <person name="Geller-Mcgrath D.E."/>
            <person name="Sieber C.M.K."/>
            <person name="Emerson J.B."/>
            <person name="Anantharaman K."/>
            <person name="Thomas B.C."/>
            <person name="Malmstrom R."/>
            <person name="Stieglmeier M."/>
            <person name="Klingl A."/>
            <person name="Woyke T."/>
            <person name="Ryan C.M."/>
            <person name="Banfield J.F."/>
        </authorList>
    </citation>
    <scope>NUCLEOTIDE SEQUENCE [LARGE SCALE GENOMIC DNA]</scope>
</reference>
<protein>
    <submittedName>
        <fullName evidence="1">Uncharacterized protein</fullName>
    </submittedName>
</protein>
<comment type="caution">
    <text evidence="1">The sequence shown here is derived from an EMBL/GenBank/DDBJ whole genome shotgun (WGS) entry which is preliminary data.</text>
</comment>
<dbReference type="EMBL" id="PFEB01000057">
    <property type="protein sequence ID" value="PJE60146.1"/>
    <property type="molecule type" value="Genomic_DNA"/>
</dbReference>
<sequence length="566" mass="64104">IQIIGGQMTSGEADDFCLVNLCFKQRLFFYIKNLLIKIMVEAYQVSHRGRVKSAGLTLSMFFEPAEPYLVHPSIKSASEMTKYYADLRKSPPEAVRDRFFPRGTDTSGMFKTGAGLPRTSITTHQGAGQFLVHSLNGNETTKRPPYYEIDRQTGFCILEAHLNKQLASNNYPPNLTSLINQVKYYFSNNDLRSAQLSYEQLIQLAGGYGIDVRRNAQVGREGLFFIHPSIPKSPIHIDRETHKRVFQRGNDLAASFGEIANEKRMVIARSLGITPSEKRDFLPFYFQIDFLLKNDGSVEISDVNIPDVGFFLISLDHEGNETINQAQNTVRPQLNEIVNSIRENVIKHQSKTVNLITRRSVLENYEDTLEIKEIEVLCSALESLGITTQVVSQEQALELNENDLGILMNIDTESDAFKKLLEKRLIDESVPIYPDPYLLLAKNELTDHQQITLNKDAIDSLREAFVAVERASNPGKDYALVAAVNQMFHNSGLPDDCSILHLYIPGQPTPIPFYRYDVRGIQIALNYVKDVKSVVARAIPVSPDNVVLFDNDQKPVYSVFRYMFYQ</sequence>
<evidence type="ECO:0000313" key="2">
    <source>
        <dbReference type="Proteomes" id="UP000231434"/>
    </source>
</evidence>
<evidence type="ECO:0000313" key="1">
    <source>
        <dbReference type="EMBL" id="PJE60146.1"/>
    </source>
</evidence>